<evidence type="ECO:0000313" key="2">
    <source>
        <dbReference type="EMBL" id="ADU46269.1"/>
    </source>
</evidence>
<proteinExistence type="predicted"/>
<dbReference type="EMBL" id="CP002418">
    <property type="protein sequence ID" value="ADU46269.1"/>
    <property type="molecule type" value="Genomic_DNA"/>
</dbReference>
<gene>
    <name evidence="2" type="ordered locus">Rpdx1_4722</name>
</gene>
<feature type="chain" id="PRO_5003213714" evidence="1">
    <location>
        <begin position="24"/>
        <end position="100"/>
    </location>
</feature>
<dbReference type="Proteomes" id="UP000001402">
    <property type="component" value="Chromosome"/>
</dbReference>
<dbReference type="KEGG" id="rpx:Rpdx1_4722"/>
<evidence type="ECO:0000313" key="3">
    <source>
        <dbReference type="Proteomes" id="UP000001402"/>
    </source>
</evidence>
<accession>E6VD86</accession>
<evidence type="ECO:0000256" key="1">
    <source>
        <dbReference type="SAM" id="SignalP"/>
    </source>
</evidence>
<organism evidence="2 3">
    <name type="scientific">Rhodopseudomonas palustris (strain DX-1)</name>
    <dbReference type="NCBI Taxonomy" id="652103"/>
    <lineage>
        <taxon>Bacteria</taxon>
        <taxon>Pseudomonadati</taxon>
        <taxon>Pseudomonadota</taxon>
        <taxon>Alphaproteobacteria</taxon>
        <taxon>Hyphomicrobiales</taxon>
        <taxon>Nitrobacteraceae</taxon>
        <taxon>Rhodopseudomonas</taxon>
    </lineage>
</organism>
<dbReference type="AlphaFoldDB" id="E6VD86"/>
<name>E6VD86_RHOPX</name>
<dbReference type="OrthoDB" id="8141070at2"/>
<keyword evidence="1" id="KW-0732">Signal</keyword>
<feature type="signal peptide" evidence="1">
    <location>
        <begin position="1"/>
        <end position="23"/>
    </location>
</feature>
<sequence length="100" mass="10971" precursor="true">MTASRIALLLTAVTLAVPIPAVRADTGEPWMLSTDTGYGYTRDGKTMTYRMGTNNAKDLFKGAKKVPRETLFFMGANGQLYMRSGPFLEGDGHFRFGADQ</sequence>
<protein>
    <submittedName>
        <fullName evidence="2">Uncharacterized protein</fullName>
    </submittedName>
</protein>
<reference evidence="2" key="1">
    <citation type="submission" date="2010-12" db="EMBL/GenBank/DDBJ databases">
        <title>Complete sequence of Rhodopseudomonas palustris DX-1.</title>
        <authorList>
            <consortium name="US DOE Joint Genome Institute"/>
            <person name="Lucas S."/>
            <person name="Copeland A."/>
            <person name="Lapidus A."/>
            <person name="Cheng J.-F."/>
            <person name="Goodwin L."/>
            <person name="Pitluck S."/>
            <person name="Misra M."/>
            <person name="Chertkov O."/>
            <person name="Detter J.C."/>
            <person name="Han C."/>
            <person name="Tapia R."/>
            <person name="Land M."/>
            <person name="Hauser L."/>
            <person name="Kyrpides N."/>
            <person name="Ivanova N."/>
            <person name="Ovchinnikova G."/>
            <person name="Logan B."/>
            <person name="Oda Y."/>
            <person name="Harwood C."/>
            <person name="Woyke T."/>
        </authorList>
    </citation>
    <scope>NUCLEOTIDE SEQUENCE [LARGE SCALE GENOMIC DNA]</scope>
    <source>
        <strain evidence="2">DX-1</strain>
    </source>
</reference>
<dbReference type="eggNOG" id="ENOG503000A">
    <property type="taxonomic scope" value="Bacteria"/>
</dbReference>
<dbReference type="HOGENOM" id="CLU_2300330_0_0_5"/>